<name>A0A644Z994_9ZZZZ</name>
<sequence>MHWPQLMQLVSTRGFSKAGATCVSKPRLIMPMQATPWVFSQAATQRRQRMHLLLSRTMEGDMSSTLRRMRSPSYLISSTPSSLARVWSSQLWLRLQVRQTRSWSDRIRPSTNLRASRTLAEFVETSIPSDTGMTQEAIILPERLSSTRHIRQAPILLMSFK</sequence>
<accession>A0A644Z994</accession>
<protein>
    <submittedName>
        <fullName evidence="1">Uncharacterized protein</fullName>
    </submittedName>
</protein>
<reference evidence="1" key="1">
    <citation type="submission" date="2019-08" db="EMBL/GenBank/DDBJ databases">
        <authorList>
            <person name="Kucharzyk K."/>
            <person name="Murdoch R.W."/>
            <person name="Higgins S."/>
            <person name="Loffler F."/>
        </authorList>
    </citation>
    <scope>NUCLEOTIDE SEQUENCE</scope>
</reference>
<dbReference type="EMBL" id="VSSQ01007646">
    <property type="protein sequence ID" value="MPM36561.1"/>
    <property type="molecule type" value="Genomic_DNA"/>
</dbReference>
<gene>
    <name evidence="1" type="ORF">SDC9_83160</name>
</gene>
<proteinExistence type="predicted"/>
<comment type="caution">
    <text evidence="1">The sequence shown here is derived from an EMBL/GenBank/DDBJ whole genome shotgun (WGS) entry which is preliminary data.</text>
</comment>
<evidence type="ECO:0000313" key="1">
    <source>
        <dbReference type="EMBL" id="MPM36561.1"/>
    </source>
</evidence>
<dbReference type="AlphaFoldDB" id="A0A644Z994"/>
<organism evidence="1">
    <name type="scientific">bioreactor metagenome</name>
    <dbReference type="NCBI Taxonomy" id="1076179"/>
    <lineage>
        <taxon>unclassified sequences</taxon>
        <taxon>metagenomes</taxon>
        <taxon>ecological metagenomes</taxon>
    </lineage>
</organism>